<dbReference type="KEGG" id="rru:Rru_A3250"/>
<dbReference type="EnsemblBacteria" id="ABC24045">
    <property type="protein sequence ID" value="ABC24045"/>
    <property type="gene ID" value="Rru_A3250"/>
</dbReference>
<sequence length="190" mass="19993">MAVTPSDKPPPGPASAERRGNGPRALSAITLRAALPLLAKRGLAEEALLSRWAEVVGPMLAAHVHPMRLVRARRKPGGEGGVLGAGGVLHLRVEGGAVALELQHRLPQVIERVNGFLGWAAVERITLHQGRLLRTRTAPVREPPPLPAERAASLGSGLEGVDDADLRAALARLGTAVGRLEAGRSRRRPG</sequence>
<evidence type="ECO:0008006" key="4">
    <source>
        <dbReference type="Google" id="ProtNLM"/>
    </source>
</evidence>
<dbReference type="EMBL" id="CP000230">
    <property type="protein sequence ID" value="ABC24045.1"/>
    <property type="molecule type" value="Genomic_DNA"/>
</dbReference>
<gene>
    <name evidence="2" type="ordered locus">Rru_A3250</name>
</gene>
<evidence type="ECO:0000256" key="1">
    <source>
        <dbReference type="SAM" id="MobiDB-lite"/>
    </source>
</evidence>
<dbReference type="PANTHER" id="PTHR36456:SF1">
    <property type="entry name" value="UPF0232 PROTEIN SCO3875"/>
    <property type="match status" value="1"/>
</dbReference>
<accession>Q2RPA0</accession>
<proteinExistence type="predicted"/>
<dbReference type="AlphaFoldDB" id="Q2RPA0"/>
<dbReference type="Pfam" id="PF05258">
    <property type="entry name" value="DciA"/>
    <property type="match status" value="1"/>
</dbReference>
<dbReference type="eggNOG" id="COG5389">
    <property type="taxonomic scope" value="Bacteria"/>
</dbReference>
<dbReference type="InterPro" id="IPR007922">
    <property type="entry name" value="DciA-like"/>
</dbReference>
<evidence type="ECO:0000313" key="3">
    <source>
        <dbReference type="Proteomes" id="UP000001929"/>
    </source>
</evidence>
<dbReference type="PhylomeDB" id="Q2RPA0"/>
<dbReference type="PANTHER" id="PTHR36456">
    <property type="entry name" value="UPF0232 PROTEIN SCO3875"/>
    <property type="match status" value="1"/>
</dbReference>
<feature type="region of interest" description="Disordered" evidence="1">
    <location>
        <begin position="1"/>
        <end position="23"/>
    </location>
</feature>
<dbReference type="PATRIC" id="fig|269796.9.peg.3364"/>
<feature type="region of interest" description="Disordered" evidence="1">
    <location>
        <begin position="136"/>
        <end position="155"/>
    </location>
</feature>
<protein>
    <recommendedName>
        <fullName evidence="4">DUF721 domain-containing protein</fullName>
    </recommendedName>
</protein>
<keyword evidence="3" id="KW-1185">Reference proteome</keyword>
<evidence type="ECO:0000313" key="2">
    <source>
        <dbReference type="EMBL" id="ABC24045.1"/>
    </source>
</evidence>
<dbReference type="HOGENOM" id="CLU_104595_1_0_5"/>
<name>Q2RPA0_RHORT</name>
<organism evidence="2 3">
    <name type="scientific">Rhodospirillum rubrum (strain ATCC 11170 / ATH 1.1.1 / DSM 467 / LMG 4362 / NCIMB 8255 / S1)</name>
    <dbReference type="NCBI Taxonomy" id="269796"/>
    <lineage>
        <taxon>Bacteria</taxon>
        <taxon>Pseudomonadati</taxon>
        <taxon>Pseudomonadota</taxon>
        <taxon>Alphaproteobacteria</taxon>
        <taxon>Rhodospirillales</taxon>
        <taxon>Rhodospirillaceae</taxon>
        <taxon>Rhodospirillum</taxon>
    </lineage>
</organism>
<dbReference type="RefSeq" id="WP_011390998.1">
    <property type="nucleotide sequence ID" value="NC_007643.1"/>
</dbReference>
<dbReference type="PIRSF" id="PIRSF032064">
    <property type="entry name" value="UCP032064"/>
    <property type="match status" value="1"/>
</dbReference>
<dbReference type="STRING" id="269796.Rru_A3250"/>
<dbReference type="InterPro" id="IPR010593">
    <property type="entry name" value="DUF1159"/>
</dbReference>
<dbReference type="Proteomes" id="UP000001929">
    <property type="component" value="Chromosome"/>
</dbReference>
<reference evidence="2 3" key="1">
    <citation type="journal article" date="2011" name="Stand. Genomic Sci.">
        <title>Complete genome sequence of Rhodospirillum rubrum type strain (S1).</title>
        <authorList>
            <person name="Munk A.C."/>
            <person name="Copeland A."/>
            <person name="Lucas S."/>
            <person name="Lapidus A."/>
            <person name="Del Rio T.G."/>
            <person name="Barry K."/>
            <person name="Detter J.C."/>
            <person name="Hammon N."/>
            <person name="Israni S."/>
            <person name="Pitluck S."/>
            <person name="Brettin T."/>
            <person name="Bruce D."/>
            <person name="Han C."/>
            <person name="Tapia R."/>
            <person name="Gilna P."/>
            <person name="Schmutz J."/>
            <person name="Larimer F."/>
            <person name="Land M."/>
            <person name="Kyrpides N.C."/>
            <person name="Mavromatis K."/>
            <person name="Richardson P."/>
            <person name="Rohde M."/>
            <person name="Goker M."/>
            <person name="Klenk H.P."/>
            <person name="Zhang Y."/>
            <person name="Roberts G.P."/>
            <person name="Reslewic S."/>
            <person name="Schwartz D.C."/>
        </authorList>
    </citation>
    <scope>NUCLEOTIDE SEQUENCE [LARGE SCALE GENOMIC DNA]</scope>
    <source>
        <strain evidence="3">ATCC 11170 / ATH 1.1.1 / DSM 467 / LMG 4362 / NCIMB 8255 / S1</strain>
    </source>
</reference>